<dbReference type="HOGENOM" id="CLU_1058638_0_0_1"/>
<accession>K1QG80</accession>
<reference evidence="1" key="1">
    <citation type="journal article" date="2012" name="Nature">
        <title>The oyster genome reveals stress adaptation and complexity of shell formation.</title>
        <authorList>
            <person name="Zhang G."/>
            <person name="Fang X."/>
            <person name="Guo X."/>
            <person name="Li L."/>
            <person name="Luo R."/>
            <person name="Xu F."/>
            <person name="Yang P."/>
            <person name="Zhang L."/>
            <person name="Wang X."/>
            <person name="Qi H."/>
            <person name="Xiong Z."/>
            <person name="Que H."/>
            <person name="Xie Y."/>
            <person name="Holland P.W."/>
            <person name="Paps J."/>
            <person name="Zhu Y."/>
            <person name="Wu F."/>
            <person name="Chen Y."/>
            <person name="Wang J."/>
            <person name="Peng C."/>
            <person name="Meng J."/>
            <person name="Yang L."/>
            <person name="Liu J."/>
            <person name="Wen B."/>
            <person name="Zhang N."/>
            <person name="Huang Z."/>
            <person name="Zhu Q."/>
            <person name="Feng Y."/>
            <person name="Mount A."/>
            <person name="Hedgecock D."/>
            <person name="Xu Z."/>
            <person name="Liu Y."/>
            <person name="Domazet-Loso T."/>
            <person name="Du Y."/>
            <person name="Sun X."/>
            <person name="Zhang S."/>
            <person name="Liu B."/>
            <person name="Cheng P."/>
            <person name="Jiang X."/>
            <person name="Li J."/>
            <person name="Fan D."/>
            <person name="Wang W."/>
            <person name="Fu W."/>
            <person name="Wang T."/>
            <person name="Wang B."/>
            <person name="Zhang J."/>
            <person name="Peng Z."/>
            <person name="Li Y."/>
            <person name="Li N."/>
            <person name="Wang J."/>
            <person name="Chen M."/>
            <person name="He Y."/>
            <person name="Tan F."/>
            <person name="Song X."/>
            <person name="Zheng Q."/>
            <person name="Huang R."/>
            <person name="Yang H."/>
            <person name="Du X."/>
            <person name="Chen L."/>
            <person name="Yang M."/>
            <person name="Gaffney P.M."/>
            <person name="Wang S."/>
            <person name="Luo L."/>
            <person name="She Z."/>
            <person name="Ming Y."/>
            <person name="Huang W."/>
            <person name="Zhang S."/>
            <person name="Huang B."/>
            <person name="Zhang Y."/>
            <person name="Qu T."/>
            <person name="Ni P."/>
            <person name="Miao G."/>
            <person name="Wang J."/>
            <person name="Wang Q."/>
            <person name="Steinberg C.E."/>
            <person name="Wang H."/>
            <person name="Li N."/>
            <person name="Qian L."/>
            <person name="Zhang G."/>
            <person name="Li Y."/>
            <person name="Yang H."/>
            <person name="Liu X."/>
            <person name="Wang J."/>
            <person name="Yin Y."/>
            <person name="Wang J."/>
        </authorList>
    </citation>
    <scope>NUCLEOTIDE SEQUENCE [LARGE SCALE GENOMIC DNA]</scope>
    <source>
        <strain evidence="1">05x7-T-G4-1.051#20</strain>
    </source>
</reference>
<dbReference type="EMBL" id="JH818597">
    <property type="protein sequence ID" value="EKC30064.1"/>
    <property type="molecule type" value="Genomic_DNA"/>
</dbReference>
<organism evidence="1">
    <name type="scientific">Magallana gigas</name>
    <name type="common">Pacific oyster</name>
    <name type="synonym">Crassostrea gigas</name>
    <dbReference type="NCBI Taxonomy" id="29159"/>
    <lineage>
        <taxon>Eukaryota</taxon>
        <taxon>Metazoa</taxon>
        <taxon>Spiralia</taxon>
        <taxon>Lophotrochozoa</taxon>
        <taxon>Mollusca</taxon>
        <taxon>Bivalvia</taxon>
        <taxon>Autobranchia</taxon>
        <taxon>Pteriomorphia</taxon>
        <taxon>Ostreida</taxon>
        <taxon>Ostreoidea</taxon>
        <taxon>Ostreidae</taxon>
        <taxon>Magallana</taxon>
    </lineage>
</organism>
<proteinExistence type="predicted"/>
<sequence>MCEEEVVVNLAKVFLKMKCLIIFLLPVAFAASVEQKRLVFDTLLNGQEAKNVIDQLVVFLSSDTSEAKCESECHTLIANPQSTIQHLCPFMCHLAQQTLSGLHHTKRLVFDTFLNGEEGRHLIDQLVEQLGTDDNYVKCEQECHVLIRNQQSVMQHLCPFMCHLAIDAIKNLHSPSSNPAGTGAVAKRLVLGNFINTEETSKIIDQLVATLGADESEKTCEAHCHTLILSSTSVFQHMCPFLCHSTGTNDNSCDGITCQREIE</sequence>
<evidence type="ECO:0000313" key="1">
    <source>
        <dbReference type="EMBL" id="EKC30064.1"/>
    </source>
</evidence>
<dbReference type="InParanoid" id="K1QG80"/>
<gene>
    <name evidence="1" type="ORF">CGI_10018743</name>
</gene>
<dbReference type="AlphaFoldDB" id="K1QG80"/>
<protein>
    <submittedName>
        <fullName evidence="1">Uncharacterized protein</fullName>
    </submittedName>
</protein>
<name>K1QG80_MAGGI</name>